<evidence type="ECO:0000259" key="5">
    <source>
        <dbReference type="Pfam" id="PF25917"/>
    </source>
</evidence>
<keyword evidence="3" id="KW-0732">Signal</keyword>
<comment type="caution">
    <text evidence="7">The sequence shown here is derived from an EMBL/GenBank/DDBJ whole genome shotgun (WGS) entry which is preliminary data.</text>
</comment>
<evidence type="ECO:0000313" key="8">
    <source>
        <dbReference type="Proteomes" id="UP001275932"/>
    </source>
</evidence>
<feature type="domain" description="Multidrug resistance protein MdtA-like barrel-sandwich hybrid" evidence="5">
    <location>
        <begin position="62"/>
        <end position="203"/>
    </location>
</feature>
<evidence type="ECO:0000256" key="1">
    <source>
        <dbReference type="ARBA" id="ARBA00004196"/>
    </source>
</evidence>
<feature type="signal peptide" evidence="3">
    <location>
        <begin position="1"/>
        <end position="23"/>
    </location>
</feature>
<dbReference type="PANTHER" id="PTHR30158">
    <property type="entry name" value="ACRA/E-RELATED COMPONENT OF DRUG EFFLUX TRANSPORTER"/>
    <property type="match status" value="1"/>
</dbReference>
<dbReference type="Proteomes" id="UP001275932">
    <property type="component" value="Unassembled WGS sequence"/>
</dbReference>
<feature type="chain" id="PRO_5047062365" evidence="3">
    <location>
        <begin position="24"/>
        <end position="421"/>
    </location>
</feature>
<reference evidence="7 8" key="1">
    <citation type="submission" date="2022-03" db="EMBL/GenBank/DDBJ databases">
        <title>Novel taxa within the pig intestine.</title>
        <authorList>
            <person name="Wylensek D."/>
            <person name="Bishof K."/>
            <person name="Afrizal A."/>
            <person name="Clavel T."/>
        </authorList>
    </citation>
    <scope>NUCLEOTIDE SEQUENCE [LARGE SCALE GENOMIC DNA]</scope>
    <source>
        <strain evidence="7 8">CLA-KB-P66</strain>
    </source>
</reference>
<evidence type="ECO:0000256" key="2">
    <source>
        <dbReference type="ARBA" id="ARBA00009477"/>
    </source>
</evidence>
<dbReference type="Pfam" id="PF25967">
    <property type="entry name" value="RND-MFP_C"/>
    <property type="match status" value="1"/>
</dbReference>
<dbReference type="InterPro" id="IPR058625">
    <property type="entry name" value="MdtA-like_BSH"/>
</dbReference>
<comment type="subcellular location">
    <subcellularLocation>
        <location evidence="1">Cell envelope</location>
    </subcellularLocation>
</comment>
<evidence type="ECO:0000259" key="4">
    <source>
        <dbReference type="Pfam" id="PF25876"/>
    </source>
</evidence>
<dbReference type="SUPFAM" id="SSF111369">
    <property type="entry name" value="HlyD-like secretion proteins"/>
    <property type="match status" value="1"/>
</dbReference>
<feature type="domain" description="Multidrug resistance protein MdtA-like C-terminal permuted SH3" evidence="6">
    <location>
        <begin position="300"/>
        <end position="361"/>
    </location>
</feature>
<evidence type="ECO:0000256" key="3">
    <source>
        <dbReference type="SAM" id="SignalP"/>
    </source>
</evidence>
<dbReference type="Gene3D" id="2.40.50.100">
    <property type="match status" value="1"/>
</dbReference>
<dbReference type="RefSeq" id="WP_370397347.1">
    <property type="nucleotide sequence ID" value="NZ_JALBUT010000007.1"/>
</dbReference>
<protein>
    <submittedName>
        <fullName evidence="7">Efflux RND transporter periplasmic adaptor subunit</fullName>
    </submittedName>
</protein>
<dbReference type="Gene3D" id="2.40.30.170">
    <property type="match status" value="1"/>
</dbReference>
<organism evidence="7 8">
    <name type="scientific">Intestinicryptomonas porci</name>
    <dbReference type="NCBI Taxonomy" id="2926320"/>
    <lineage>
        <taxon>Bacteria</taxon>
        <taxon>Pseudomonadati</taxon>
        <taxon>Verrucomicrobiota</taxon>
        <taxon>Opitutia</taxon>
        <taxon>Opitutales</taxon>
        <taxon>Intestinicryptomonaceae</taxon>
        <taxon>Intestinicryptomonas</taxon>
    </lineage>
</organism>
<keyword evidence="8" id="KW-1185">Reference proteome</keyword>
<dbReference type="Gene3D" id="1.10.287.470">
    <property type="entry name" value="Helix hairpin bin"/>
    <property type="match status" value="1"/>
</dbReference>
<dbReference type="Gene3D" id="2.40.420.20">
    <property type="match status" value="1"/>
</dbReference>
<dbReference type="InterPro" id="IPR058624">
    <property type="entry name" value="MdtA-like_HH"/>
</dbReference>
<evidence type="ECO:0000259" key="6">
    <source>
        <dbReference type="Pfam" id="PF25967"/>
    </source>
</evidence>
<dbReference type="PROSITE" id="PS51257">
    <property type="entry name" value="PROKAR_LIPOPROTEIN"/>
    <property type="match status" value="1"/>
</dbReference>
<dbReference type="InterPro" id="IPR058627">
    <property type="entry name" value="MdtA-like_C"/>
</dbReference>
<dbReference type="Pfam" id="PF25876">
    <property type="entry name" value="HH_MFP_RND"/>
    <property type="match status" value="1"/>
</dbReference>
<dbReference type="NCBIfam" id="TIGR01730">
    <property type="entry name" value="RND_mfp"/>
    <property type="match status" value="1"/>
</dbReference>
<gene>
    <name evidence="7" type="ORF">MOX91_06865</name>
</gene>
<accession>A0ABU4WH50</accession>
<name>A0ABU4WH50_9BACT</name>
<sequence>MIKNTLSIALVFAAVLTALSGCAKKAQQTRQIPPAAVVLGDVVQQDVFSFIDTLGTVNSFKSVKVVPQVTGQIVKINFKQGDYVKEGDILAEIDKSRYRANVLAAEAQVEMAKSQLKIDTLDMQRNKKLAEQDFVSKQTYDALVSKVQSDEAALKSAEADLELAKINLNWCDVRAPISGKAGFFNIDLGNIVNANNASSMITTIEETRKLYVDFFIPAARHFEVQSAMKNSPDGLELDVSYVADKVSQKRSAKARVEAVENRSRYSSSTLVLRAVLDNKDLVFWPDQPVKVILNLKKIENAVLVPNAAIQVDNVGHFVYVAKKAEGALYKISKVQVKVGQLYPDGNYLVEGLQKGDKVVMYGQLRVADGALAYASTPQGIPIAEDGKPIADPVKIKEFLGQVTVQKAEIDFKSQKSAPSEK</sequence>
<comment type="similarity">
    <text evidence="2">Belongs to the membrane fusion protein (MFP) (TC 8.A.1) family.</text>
</comment>
<proteinExistence type="inferred from homology"/>
<dbReference type="EMBL" id="JALBUT010000007">
    <property type="protein sequence ID" value="MDX8415894.1"/>
    <property type="molecule type" value="Genomic_DNA"/>
</dbReference>
<dbReference type="Pfam" id="PF25917">
    <property type="entry name" value="BSH_RND"/>
    <property type="match status" value="1"/>
</dbReference>
<feature type="domain" description="Multidrug resistance protein MdtA-like alpha-helical hairpin" evidence="4">
    <location>
        <begin position="104"/>
        <end position="170"/>
    </location>
</feature>
<dbReference type="InterPro" id="IPR006143">
    <property type="entry name" value="RND_pump_MFP"/>
</dbReference>
<evidence type="ECO:0000313" key="7">
    <source>
        <dbReference type="EMBL" id="MDX8415894.1"/>
    </source>
</evidence>